<dbReference type="InParanoid" id="D7FGX5"/>
<dbReference type="OrthoDB" id="10263463at2759"/>
<evidence type="ECO:0000313" key="2">
    <source>
        <dbReference type="EMBL" id="CBJ48964.1"/>
    </source>
</evidence>
<dbReference type="AlphaFoldDB" id="D7FGX5"/>
<keyword evidence="3" id="KW-1185">Reference proteome</keyword>
<sequence length="208" mass="23390">MMRPSALILYVALGGSLPLIGCSRGFGRRLLMQGRTAADEWEASTRQGILESAAIEAGRESQESHPLRTQDWTLQIRSSPWTRREQEVTFHRNGTMSSNDGNKGEWWFDVGGLYWDVNTTIRAAPTVLHHKAELHWNVFGSQPRMFRGTITRDRLPNSPLPPWLFRPVVGSFIGSGVGDDTADTSYRHRQTGTSEQAGAPPPRRTDRY</sequence>
<reference evidence="2 3" key="1">
    <citation type="journal article" date="2010" name="Nature">
        <title>The Ectocarpus genome and the independent evolution of multicellularity in brown algae.</title>
        <authorList>
            <person name="Cock J.M."/>
            <person name="Sterck L."/>
            <person name="Rouze P."/>
            <person name="Scornet D."/>
            <person name="Allen A.E."/>
            <person name="Amoutzias G."/>
            <person name="Anthouard V."/>
            <person name="Artiguenave F."/>
            <person name="Aury J.M."/>
            <person name="Badger J.H."/>
            <person name="Beszteri B."/>
            <person name="Billiau K."/>
            <person name="Bonnet E."/>
            <person name="Bothwell J.H."/>
            <person name="Bowler C."/>
            <person name="Boyen C."/>
            <person name="Brownlee C."/>
            <person name="Carrano C.J."/>
            <person name="Charrier B."/>
            <person name="Cho G.Y."/>
            <person name="Coelho S.M."/>
            <person name="Collen J."/>
            <person name="Corre E."/>
            <person name="Da Silva C."/>
            <person name="Delage L."/>
            <person name="Delaroque N."/>
            <person name="Dittami S.M."/>
            <person name="Doulbeau S."/>
            <person name="Elias M."/>
            <person name="Farnham G."/>
            <person name="Gachon C.M."/>
            <person name="Gschloessl B."/>
            <person name="Heesch S."/>
            <person name="Jabbari K."/>
            <person name="Jubin C."/>
            <person name="Kawai H."/>
            <person name="Kimura K."/>
            <person name="Kloareg B."/>
            <person name="Kupper F.C."/>
            <person name="Lang D."/>
            <person name="Le Bail A."/>
            <person name="Leblanc C."/>
            <person name="Lerouge P."/>
            <person name="Lohr M."/>
            <person name="Lopez P.J."/>
            <person name="Martens C."/>
            <person name="Maumus F."/>
            <person name="Michel G."/>
            <person name="Miranda-Saavedra D."/>
            <person name="Morales J."/>
            <person name="Moreau H."/>
            <person name="Motomura T."/>
            <person name="Nagasato C."/>
            <person name="Napoli C.A."/>
            <person name="Nelson D.R."/>
            <person name="Nyvall-Collen P."/>
            <person name="Peters A.F."/>
            <person name="Pommier C."/>
            <person name="Potin P."/>
            <person name="Poulain J."/>
            <person name="Quesneville H."/>
            <person name="Read B."/>
            <person name="Rensing S.A."/>
            <person name="Ritter A."/>
            <person name="Rousvoal S."/>
            <person name="Samanta M."/>
            <person name="Samson G."/>
            <person name="Schroeder D.C."/>
            <person name="Segurens B."/>
            <person name="Strittmatter M."/>
            <person name="Tonon T."/>
            <person name="Tregear J.W."/>
            <person name="Valentin K."/>
            <person name="von Dassow P."/>
            <person name="Yamagishi T."/>
            <person name="Van de Peer Y."/>
            <person name="Wincker P."/>
        </authorList>
    </citation>
    <scope>NUCLEOTIDE SEQUENCE [LARGE SCALE GENOMIC DNA]</scope>
    <source>
        <strain evidence="3">Ec32 / CCAP1310/4</strain>
    </source>
</reference>
<evidence type="ECO:0000256" key="1">
    <source>
        <dbReference type="SAM" id="MobiDB-lite"/>
    </source>
</evidence>
<feature type="region of interest" description="Disordered" evidence="1">
    <location>
        <begin position="180"/>
        <end position="208"/>
    </location>
</feature>
<proteinExistence type="predicted"/>
<name>D7FGX5_ECTSI</name>
<accession>D7FGX5</accession>
<gene>
    <name evidence="2" type="ORF">Esi_0102_0071</name>
</gene>
<evidence type="ECO:0000313" key="3">
    <source>
        <dbReference type="Proteomes" id="UP000002630"/>
    </source>
</evidence>
<dbReference type="eggNOG" id="ENOG502SW48">
    <property type="taxonomic scope" value="Eukaryota"/>
</dbReference>
<dbReference type="EMBL" id="FN647705">
    <property type="protein sequence ID" value="CBJ48964.1"/>
    <property type="molecule type" value="Genomic_DNA"/>
</dbReference>
<dbReference type="EMBL" id="FN649748">
    <property type="protein sequence ID" value="CBJ48964.1"/>
    <property type="molecule type" value="Genomic_DNA"/>
</dbReference>
<protein>
    <submittedName>
        <fullName evidence="2">Uncharacterized protein</fullName>
    </submittedName>
</protein>
<dbReference type="Proteomes" id="UP000002630">
    <property type="component" value="Linkage Group LG23"/>
</dbReference>
<organism evidence="2 3">
    <name type="scientific">Ectocarpus siliculosus</name>
    <name type="common">Brown alga</name>
    <name type="synonym">Conferva siliculosa</name>
    <dbReference type="NCBI Taxonomy" id="2880"/>
    <lineage>
        <taxon>Eukaryota</taxon>
        <taxon>Sar</taxon>
        <taxon>Stramenopiles</taxon>
        <taxon>Ochrophyta</taxon>
        <taxon>PX clade</taxon>
        <taxon>Phaeophyceae</taxon>
        <taxon>Ectocarpales</taxon>
        <taxon>Ectocarpaceae</taxon>
        <taxon>Ectocarpus</taxon>
    </lineage>
</organism>